<dbReference type="PANTHER" id="PTHR46211">
    <property type="entry name" value="GLYCEROPHOSPHORYL DIESTER PHOSPHODIESTERASE"/>
    <property type="match status" value="1"/>
</dbReference>
<dbReference type="PANTHER" id="PTHR46211:SF14">
    <property type="entry name" value="GLYCEROPHOSPHODIESTER PHOSPHODIESTERASE"/>
    <property type="match status" value="1"/>
</dbReference>
<evidence type="ECO:0000256" key="1">
    <source>
        <dbReference type="SAM" id="MobiDB-lite"/>
    </source>
</evidence>
<dbReference type="Pfam" id="PF03009">
    <property type="entry name" value="GDPD"/>
    <property type="match status" value="1"/>
</dbReference>
<name>O30545_AGRFC</name>
<reference evidence="3" key="1">
    <citation type="journal article" date="1995" name="J. Bacteriol.">
        <title>A new regulatory element modulates homoserine lactone-mediated autoinduction of Ti plasmid conjugal transfer.</title>
        <authorList>
            <person name="Hwang I."/>
            <person name="Cook D.M."/>
            <person name="Farrand S.K."/>
        </authorList>
    </citation>
    <scope>NUCLEOTIDE SEQUENCE</scope>
    <source>
        <strain evidence="3">C58</strain>
        <plasmid evidence="3">pTiC58</plasmid>
    </source>
</reference>
<feature type="domain" description="GP-PDE" evidence="2">
    <location>
        <begin position="42"/>
        <end position="300"/>
    </location>
</feature>
<dbReference type="InterPro" id="IPR017946">
    <property type="entry name" value="PLC-like_Pdiesterase_TIM-brl"/>
</dbReference>
<geneLocation type="plasmid" evidence="3">
    <name>pTiC58</name>
</geneLocation>
<dbReference type="GO" id="GO:0006629">
    <property type="term" value="P:lipid metabolic process"/>
    <property type="evidence" value="ECO:0007669"/>
    <property type="project" value="InterPro"/>
</dbReference>
<dbReference type="EMBL" id="AF010180">
    <property type="protein sequence ID" value="AAC17202.1"/>
    <property type="molecule type" value="Genomic_DNA"/>
</dbReference>
<organism evidence="3">
    <name type="scientific">Agrobacterium fabrum (strain C58 / ATCC 33970)</name>
    <name type="common">Agrobacterium tumefaciens (strain C58)</name>
    <dbReference type="NCBI Taxonomy" id="176299"/>
    <lineage>
        <taxon>Bacteria</taxon>
        <taxon>Pseudomonadati</taxon>
        <taxon>Pseudomonadota</taxon>
        <taxon>Alphaproteobacteria</taxon>
        <taxon>Hyphomicrobiales</taxon>
        <taxon>Rhizobiaceae</taxon>
        <taxon>Rhizobium/Agrobacterium group</taxon>
        <taxon>Agrobacterium</taxon>
        <taxon>Agrobacterium tumefaciens complex</taxon>
    </lineage>
</organism>
<dbReference type="Gene3D" id="3.20.20.190">
    <property type="entry name" value="Phosphatidylinositol (PI) phosphodiesterase"/>
    <property type="match status" value="1"/>
</dbReference>
<dbReference type="PROSITE" id="PS51704">
    <property type="entry name" value="GP_PDE"/>
    <property type="match status" value="1"/>
</dbReference>
<feature type="region of interest" description="Disordered" evidence="1">
    <location>
        <begin position="33"/>
        <end position="63"/>
    </location>
</feature>
<accession>O30545</accession>
<dbReference type="GO" id="GO:0008081">
    <property type="term" value="F:phosphoric diester hydrolase activity"/>
    <property type="evidence" value="ECO:0007669"/>
    <property type="project" value="InterPro"/>
</dbReference>
<keyword evidence="3" id="KW-0614">Plasmid</keyword>
<dbReference type="InterPro" id="IPR030395">
    <property type="entry name" value="GP_PDE_dom"/>
</dbReference>
<reference evidence="3" key="3">
    <citation type="journal article" date="1997" name="J. Bacteriol.">
        <title>Characterization of the acc operon from the nopaline-type Ti plasmid pTiC58, which encodes utilization of agrocinopines A and B and susceptibility to agrocin 84.</title>
        <authorList>
            <person name="Kim H."/>
            <person name="Farrand S.K."/>
        </authorList>
    </citation>
    <scope>NUCLEOTIDE SEQUENCE</scope>
    <source>
        <strain evidence="3">C58</strain>
        <plasmid evidence="3">pTiC58</plasmid>
    </source>
</reference>
<reference evidence="3" key="2">
    <citation type="journal article" date="1996" name="J. Bacteriol.">
        <title>The tra region of the nopaline-type Ti plasmid is a chimera with elements related to the transfer systems of RSF1010, RP4, and F.</title>
        <authorList>
            <person name="Farrand S.K."/>
            <person name="Hwang I."/>
            <person name="Cook D.M."/>
        </authorList>
    </citation>
    <scope>NUCLEOTIDE SEQUENCE</scope>
    <source>
        <strain evidence="3">C58</strain>
        <plasmid evidence="3">pTiC58</plasmid>
    </source>
</reference>
<dbReference type="PIR" id="T03435">
    <property type="entry name" value="T03435"/>
</dbReference>
<evidence type="ECO:0000259" key="2">
    <source>
        <dbReference type="PROSITE" id="PS51704"/>
    </source>
</evidence>
<dbReference type="SUPFAM" id="SSF51695">
    <property type="entry name" value="PLC-like phosphodiesterases"/>
    <property type="match status" value="1"/>
</dbReference>
<gene>
    <name evidence="3" type="primary">accF</name>
</gene>
<protein>
    <submittedName>
        <fullName evidence="3">AccF</fullName>
    </submittedName>
</protein>
<sequence length="305" mass="34420">MAHRVARRCYCSHHPVHQPARRLLARSLRRAPAINERNENEPSQNDTGDDPLGRPSRPQRRRARNTLAAFRKAFEFGGRNVTCETDLGITRDGELVLIHDKTVDRTTDGHGIVHDMTYSELSKLDAGSWFSSEFVGERVPLLKDALQLARELGIIYQLELKIYDANDVFFPKLRTLIDELGCADLLQFSSFDYVQLKAVKEAIPEVPTVGLMHSRLIDPAALARQANLDAMNIEIYHFASGEARQLHNEGFAAFCYLPTGYHEKLAQYGVDVETQLVQWVREGQLDQLLGDDVAQVARLKDRANG</sequence>
<reference evidence="3" key="4">
    <citation type="submission" date="1998-05" db="EMBL/GenBank/DDBJ databases">
        <authorList>
            <person name="Piper K.R."/>
            <person name="Beck von Bodman S."/>
            <person name="Cook D.M."/>
            <person name="Hwang I."/>
            <person name="Kim H."/>
            <person name="Farrand S.K."/>
        </authorList>
    </citation>
    <scope>NUCLEOTIDE SEQUENCE</scope>
    <source>
        <strain evidence="3">C58</strain>
        <plasmid evidence="3">pTiC58</plasmid>
    </source>
</reference>
<evidence type="ECO:0000313" key="3">
    <source>
        <dbReference type="EMBL" id="AAC17202.1"/>
    </source>
</evidence>
<proteinExistence type="predicted"/>
<dbReference type="AlphaFoldDB" id="O30545"/>